<dbReference type="EMBL" id="BATM01000001">
    <property type="protein sequence ID" value="GAD78259.1"/>
    <property type="molecule type" value="Genomic_DNA"/>
</dbReference>
<dbReference type="Pfam" id="PF05145">
    <property type="entry name" value="AbrB"/>
    <property type="match status" value="1"/>
</dbReference>
<sequence>MFSFRTLFVYCACLFAGILFDSVHIPAATLLGPMLAAIVFSFYKWSVKTPKSAIYLIQSVIGLMAGRVLDLSILKPFLSIWWIFVGVALVVLLACQLMGYSLAKLRILPGSTAIWGCAPGGASAMVVMAESYGNDPSLVAFMQYLRVVMVSLLAATVAHFLAIDATQSTQLHIQHWLDPHPLVAVLETLFIIVVTSYLGVKSRLPAGCFLVSIFASAFCVNSGIAVLEVPEWTLDIAYLVLGVSIGMRFSPQIVKQALFALPKILLSILGLISLCGLVAVLLVLIFHVSPLTAYLATTPGGLDAVTAIALSSHTQVNLGFVMSMQIVRLLMVVLLAPHMAQFASKRFIRHSQA</sequence>
<feature type="transmembrane region" description="Helical" evidence="1">
    <location>
        <begin position="261"/>
        <end position="286"/>
    </location>
</feature>
<dbReference type="PANTHER" id="PTHR38457:SF1">
    <property type="entry name" value="REGULATOR ABRB-RELATED"/>
    <property type="match status" value="1"/>
</dbReference>
<keyword evidence="3" id="KW-1185">Reference proteome</keyword>
<dbReference type="InterPro" id="IPR007820">
    <property type="entry name" value="AbrB_fam"/>
</dbReference>
<feature type="transmembrane region" description="Helical" evidence="1">
    <location>
        <begin position="52"/>
        <end position="69"/>
    </location>
</feature>
<dbReference type="GO" id="GO:0016020">
    <property type="term" value="C:membrane"/>
    <property type="evidence" value="ECO:0007669"/>
    <property type="project" value="InterPro"/>
</dbReference>
<evidence type="ECO:0000256" key="1">
    <source>
        <dbReference type="SAM" id="Phobius"/>
    </source>
</evidence>
<feature type="transmembrane region" description="Helical" evidence="1">
    <location>
        <begin position="232"/>
        <end position="249"/>
    </location>
</feature>
<evidence type="ECO:0000313" key="2">
    <source>
        <dbReference type="EMBL" id="GAD78259.1"/>
    </source>
</evidence>
<name>U3CA91_9VIBR</name>
<gene>
    <name evidence="2" type="primary">abrB</name>
    <name evidence="2" type="ORF">VEZ01S_01_00380</name>
</gene>
<keyword evidence="1" id="KW-1133">Transmembrane helix</keyword>
<dbReference type="InterPro" id="IPR017516">
    <property type="entry name" value="AbrB_dup"/>
</dbReference>
<dbReference type="PANTHER" id="PTHR38457">
    <property type="entry name" value="REGULATOR ABRB-RELATED"/>
    <property type="match status" value="1"/>
</dbReference>
<dbReference type="eggNOG" id="COG3180">
    <property type="taxonomic scope" value="Bacteria"/>
</dbReference>
<dbReference type="GO" id="GO:0010468">
    <property type="term" value="P:regulation of gene expression"/>
    <property type="evidence" value="ECO:0007669"/>
    <property type="project" value="InterPro"/>
</dbReference>
<feature type="transmembrane region" description="Helical" evidence="1">
    <location>
        <begin position="112"/>
        <end position="132"/>
    </location>
</feature>
<keyword evidence="1" id="KW-0472">Membrane</keyword>
<accession>U3CA91</accession>
<reference evidence="2 3" key="1">
    <citation type="submission" date="2013-09" db="EMBL/GenBank/DDBJ databases">
        <title>Whole genome shotgun sequence of Vibrio ezurae NBRC 102218.</title>
        <authorList>
            <person name="Yoshida I."/>
            <person name="Hosoyama A."/>
            <person name="Numata M."/>
            <person name="Hashimoto M."/>
            <person name="Hosoyama Y."/>
            <person name="Tsuchikane K."/>
            <person name="Noguchi M."/>
            <person name="Hirakata S."/>
            <person name="Ichikawa N."/>
            <person name="Ohji S."/>
            <person name="Yamazoe A."/>
            <person name="Fujita N."/>
        </authorList>
    </citation>
    <scope>NUCLEOTIDE SEQUENCE [LARGE SCALE GENOMIC DNA]</scope>
    <source>
        <strain evidence="2 3">NBRC 102218</strain>
    </source>
</reference>
<evidence type="ECO:0000313" key="3">
    <source>
        <dbReference type="Proteomes" id="UP000016562"/>
    </source>
</evidence>
<organism evidence="2 3">
    <name type="scientific">Vibrio ezurae NBRC 102218</name>
    <dbReference type="NCBI Taxonomy" id="1219080"/>
    <lineage>
        <taxon>Bacteria</taxon>
        <taxon>Pseudomonadati</taxon>
        <taxon>Pseudomonadota</taxon>
        <taxon>Gammaproteobacteria</taxon>
        <taxon>Vibrionales</taxon>
        <taxon>Vibrionaceae</taxon>
        <taxon>Vibrio</taxon>
    </lineage>
</organism>
<dbReference type="RefSeq" id="WP_021711984.1">
    <property type="nucleotide sequence ID" value="NZ_BATM01000001.1"/>
</dbReference>
<dbReference type="Proteomes" id="UP000016562">
    <property type="component" value="Unassembled WGS sequence"/>
</dbReference>
<protein>
    <submittedName>
        <fullName evidence="2">AbrB protein</fullName>
    </submittedName>
</protein>
<keyword evidence="1" id="KW-0812">Transmembrane</keyword>
<dbReference type="PIRSF" id="PIRSF038991">
    <property type="entry name" value="Protein_AbrB"/>
    <property type="match status" value="1"/>
</dbReference>
<feature type="transmembrane region" description="Helical" evidence="1">
    <location>
        <begin position="182"/>
        <end position="200"/>
    </location>
</feature>
<dbReference type="OrthoDB" id="7157734at2"/>
<comment type="caution">
    <text evidence="2">The sequence shown here is derived from an EMBL/GenBank/DDBJ whole genome shotgun (WGS) entry which is preliminary data.</text>
</comment>
<proteinExistence type="predicted"/>
<dbReference type="AlphaFoldDB" id="U3CA91"/>
<feature type="transmembrane region" description="Helical" evidence="1">
    <location>
        <begin position="320"/>
        <end position="340"/>
    </location>
</feature>
<feature type="transmembrane region" description="Helical" evidence="1">
    <location>
        <begin position="207"/>
        <end position="226"/>
    </location>
</feature>
<feature type="transmembrane region" description="Helical" evidence="1">
    <location>
        <begin position="144"/>
        <end position="162"/>
    </location>
</feature>
<dbReference type="NCBIfam" id="TIGR03082">
    <property type="entry name" value="Gneg_AbrB_dup"/>
    <property type="match status" value="2"/>
</dbReference>
<feature type="transmembrane region" description="Helical" evidence="1">
    <location>
        <begin position="81"/>
        <end position="100"/>
    </location>
</feature>